<comment type="caution">
    <text evidence="2">The sequence shown here is derived from an EMBL/GenBank/DDBJ whole genome shotgun (WGS) entry which is preliminary data.</text>
</comment>
<evidence type="ECO:0000256" key="1">
    <source>
        <dbReference type="SAM" id="MobiDB-lite"/>
    </source>
</evidence>
<keyword evidence="3" id="KW-1185">Reference proteome</keyword>
<dbReference type="Proteomes" id="UP000076154">
    <property type="component" value="Unassembled WGS sequence"/>
</dbReference>
<dbReference type="AlphaFoldDB" id="A0A369JW36"/>
<sequence>MFDLVLCVQYELNRVESLTELDPKSVALAIRRDFDLLKLPHPAEANIRKPTRDGVVVVSWLTFKNSIVHDIVSRIVDEQNTNAAIRTVKDRCYIENLYLRNTSMKVERTRKLEYQRFSRRAHSPSRSRSPPPRRGSSSNSRTRVNKIERVIRSLRELNTSLQVEQDNDWLALKSAAPSGDVDRRELSSSRWPARRKVVLTDELSQARKRLTSAVLRIAEIEKQLLTLGSSAPPENYSSSSRGPLIQATVDLILEKQKRKATQLLLQDVKRECVHPSVVPMLLQRLNSSVQGNLPPPGSGEIAE</sequence>
<accession>A0A369JW36</accession>
<dbReference type="OrthoDB" id="3070390at2759"/>
<protein>
    <submittedName>
        <fullName evidence="2">Uncharacterized protein</fullName>
    </submittedName>
</protein>
<reference evidence="2" key="1">
    <citation type="submission" date="2018-04" db="EMBL/GenBank/DDBJ databases">
        <title>Whole genome sequencing of Hypsizygus marmoreus.</title>
        <authorList>
            <person name="Choi I.-G."/>
            <person name="Min B."/>
            <person name="Kim J.-G."/>
            <person name="Kim S."/>
            <person name="Oh Y.-L."/>
            <person name="Kong W.-S."/>
            <person name="Park H."/>
            <person name="Jeong J."/>
            <person name="Song E.-S."/>
        </authorList>
    </citation>
    <scope>NUCLEOTIDE SEQUENCE [LARGE SCALE GENOMIC DNA]</scope>
    <source>
        <strain evidence="2">51987-8</strain>
    </source>
</reference>
<feature type="compositionally biased region" description="Low complexity" evidence="1">
    <location>
        <begin position="126"/>
        <end position="142"/>
    </location>
</feature>
<name>A0A369JW36_HYPMA</name>
<organism evidence="2 3">
    <name type="scientific">Hypsizygus marmoreus</name>
    <name type="common">White beech mushroom</name>
    <name type="synonym">Agaricus marmoreus</name>
    <dbReference type="NCBI Taxonomy" id="39966"/>
    <lineage>
        <taxon>Eukaryota</taxon>
        <taxon>Fungi</taxon>
        <taxon>Dikarya</taxon>
        <taxon>Basidiomycota</taxon>
        <taxon>Agaricomycotina</taxon>
        <taxon>Agaricomycetes</taxon>
        <taxon>Agaricomycetidae</taxon>
        <taxon>Agaricales</taxon>
        <taxon>Tricholomatineae</taxon>
        <taxon>Lyophyllaceae</taxon>
        <taxon>Hypsizygus</taxon>
    </lineage>
</organism>
<dbReference type="EMBL" id="LUEZ02000040">
    <property type="protein sequence ID" value="RDB25988.1"/>
    <property type="molecule type" value="Genomic_DNA"/>
</dbReference>
<evidence type="ECO:0000313" key="2">
    <source>
        <dbReference type="EMBL" id="RDB25988.1"/>
    </source>
</evidence>
<feature type="region of interest" description="Disordered" evidence="1">
    <location>
        <begin position="113"/>
        <end position="145"/>
    </location>
</feature>
<evidence type="ECO:0000313" key="3">
    <source>
        <dbReference type="Proteomes" id="UP000076154"/>
    </source>
</evidence>
<gene>
    <name evidence="2" type="ORF">Hypma_006100</name>
</gene>
<proteinExistence type="predicted"/>
<dbReference type="InParanoid" id="A0A369JW36"/>